<dbReference type="InterPro" id="IPR043454">
    <property type="entry name" value="NPH3/RPT2-like"/>
</dbReference>
<dbReference type="InterPro" id="IPR027356">
    <property type="entry name" value="NPH3_dom"/>
</dbReference>
<organism evidence="7 8">
    <name type="scientific">Ceratodon purpureus</name>
    <name type="common">Fire moss</name>
    <name type="synonym">Dicranum purpureum</name>
    <dbReference type="NCBI Taxonomy" id="3225"/>
    <lineage>
        <taxon>Eukaryota</taxon>
        <taxon>Viridiplantae</taxon>
        <taxon>Streptophyta</taxon>
        <taxon>Embryophyta</taxon>
        <taxon>Bryophyta</taxon>
        <taxon>Bryophytina</taxon>
        <taxon>Bryopsida</taxon>
        <taxon>Dicranidae</taxon>
        <taxon>Pseudoditrichales</taxon>
        <taxon>Ditrichaceae</taxon>
        <taxon>Ceratodon</taxon>
    </lineage>
</organism>
<evidence type="ECO:0000259" key="5">
    <source>
        <dbReference type="PROSITE" id="PS50097"/>
    </source>
</evidence>
<dbReference type="OrthoDB" id="624345at2759"/>
<feature type="domain" description="BTB" evidence="5">
    <location>
        <begin position="77"/>
        <end position="147"/>
    </location>
</feature>
<dbReference type="EMBL" id="CM026421">
    <property type="protein sequence ID" value="KAG0592752.1"/>
    <property type="molecule type" value="Genomic_DNA"/>
</dbReference>
<comment type="caution">
    <text evidence="7">The sequence shown here is derived from an EMBL/GenBank/DDBJ whole genome shotgun (WGS) entry which is preliminary data.</text>
</comment>
<evidence type="ECO:0000259" key="6">
    <source>
        <dbReference type="PROSITE" id="PS51649"/>
    </source>
</evidence>
<dbReference type="InterPro" id="IPR000210">
    <property type="entry name" value="BTB/POZ_dom"/>
</dbReference>
<proteinExistence type="predicted"/>
<feature type="coiled-coil region" evidence="3">
    <location>
        <begin position="581"/>
        <end position="615"/>
    </location>
</feature>
<dbReference type="SUPFAM" id="SSF54695">
    <property type="entry name" value="POZ domain"/>
    <property type="match status" value="1"/>
</dbReference>
<dbReference type="PANTHER" id="PTHR32370">
    <property type="entry name" value="OS12G0117600 PROTEIN"/>
    <property type="match status" value="1"/>
</dbReference>
<reference evidence="7" key="1">
    <citation type="submission" date="2020-06" db="EMBL/GenBank/DDBJ databases">
        <title>WGS assembly of Ceratodon purpureus strain R40.</title>
        <authorList>
            <person name="Carey S.B."/>
            <person name="Jenkins J."/>
            <person name="Shu S."/>
            <person name="Lovell J.T."/>
            <person name="Sreedasyam A."/>
            <person name="Maumus F."/>
            <person name="Tiley G.P."/>
            <person name="Fernandez-Pozo N."/>
            <person name="Barry K."/>
            <person name="Chen C."/>
            <person name="Wang M."/>
            <person name="Lipzen A."/>
            <person name="Daum C."/>
            <person name="Saski C.A."/>
            <person name="Payton A.C."/>
            <person name="Mcbreen J.C."/>
            <person name="Conrad R.E."/>
            <person name="Kollar L.M."/>
            <person name="Olsson S."/>
            <person name="Huttunen S."/>
            <person name="Landis J.B."/>
            <person name="Wickett N.J."/>
            <person name="Johnson M.G."/>
            <person name="Rensing S.A."/>
            <person name="Grimwood J."/>
            <person name="Schmutz J."/>
            <person name="Mcdaniel S.F."/>
        </authorList>
    </citation>
    <scope>NUCLEOTIDE SEQUENCE</scope>
    <source>
        <strain evidence="7">R40</strain>
    </source>
</reference>
<dbReference type="InterPro" id="IPR011333">
    <property type="entry name" value="SKP1/BTB/POZ_sf"/>
</dbReference>
<dbReference type="PROSITE" id="PS50097">
    <property type="entry name" value="BTB"/>
    <property type="match status" value="1"/>
</dbReference>
<gene>
    <name evidence="7" type="ORF">KC19_1G278300</name>
</gene>
<comment type="pathway">
    <text evidence="1">Protein modification; protein ubiquitination.</text>
</comment>
<keyword evidence="3" id="KW-0175">Coiled coil</keyword>
<keyword evidence="2" id="KW-0833">Ubl conjugation pathway</keyword>
<feature type="region of interest" description="Disordered" evidence="4">
    <location>
        <begin position="644"/>
        <end position="678"/>
    </location>
</feature>
<feature type="compositionally biased region" description="Basic residues" evidence="4">
    <location>
        <begin position="668"/>
        <end position="678"/>
    </location>
</feature>
<evidence type="ECO:0000256" key="3">
    <source>
        <dbReference type="SAM" id="Coils"/>
    </source>
</evidence>
<accession>A0A8T0JCI8</accession>
<evidence type="ECO:0000313" key="7">
    <source>
        <dbReference type="EMBL" id="KAG0592752.1"/>
    </source>
</evidence>
<protein>
    <submittedName>
        <fullName evidence="7">Uncharacterized protein</fullName>
    </submittedName>
</protein>
<name>A0A8T0JCI8_CERPU</name>
<evidence type="ECO:0000313" key="8">
    <source>
        <dbReference type="Proteomes" id="UP000822688"/>
    </source>
</evidence>
<keyword evidence="8" id="KW-1185">Reference proteome</keyword>
<evidence type="ECO:0000256" key="4">
    <source>
        <dbReference type="SAM" id="MobiDB-lite"/>
    </source>
</evidence>
<dbReference type="Gene3D" id="3.30.710.10">
    <property type="entry name" value="Potassium Channel Kv1.1, Chain A"/>
    <property type="match status" value="1"/>
</dbReference>
<sequence>MAVDTMMSVDVPVSSRRSMSIEMPTSGGGRRSMTLDVPFNPARRSMSIEMPTSKRASRSSLTLKRTNEWRVSTDAPTDIVVEVGGQNFALHKFPLVARSGKIRRLVACERPDAEGIMHLQLPDLPGGSEAFDLAAKFCYGINYDITTYNVALLRCAADYLEMNEQWGDNNLVERTEKFLNEFVLQNLAESIAVLHNCESLLPLAEDLKLVNRCINAAASKAVREQVGGGLNRSDYESSLRLDNVKLSFNDAPAAPVVEWWAEDLAVLRFDFFQRVLSAMRTKGLRCESIGGAVMHYAHRALKGIHKRQIMKSPKPQITSAMTMEHEQRILVEAIVSIMPPEKNAISCSFLFGLLRAAVVLESTLACRLDLERRIGLQLEQATLDDLLIPSVSHNGDTLFDVDAVQRILNCFMQQDGAEDQDETHPMYDVEGAGSPTQSALIKVAKLLDTYLAEIAPDANLTISKFIALAEVLPEHARSVDDGLYRSVDVFLKAHPAVTDAERKTLCKLVDCQKLSQDACTHAAQNERLPVQMVVQVLYFEQLRLRNAMSTINSKGDSALRHQLSQRMPIGSSAAQSPNENYESVRRENRDLKLEIARMRMRLTELERDQSNLKMDIVKGNGGKTFIDTVSKKFSKLNPFLRRESKDFRNSGYPANGSGIPLTPDVRPAKPRRRRHSVS</sequence>
<feature type="domain" description="NPH3" evidence="6">
    <location>
        <begin position="258"/>
        <end position="543"/>
    </location>
</feature>
<evidence type="ECO:0000256" key="1">
    <source>
        <dbReference type="ARBA" id="ARBA00004906"/>
    </source>
</evidence>
<evidence type="ECO:0000256" key="2">
    <source>
        <dbReference type="ARBA" id="ARBA00022786"/>
    </source>
</evidence>
<dbReference type="Proteomes" id="UP000822688">
    <property type="component" value="Chromosome 1"/>
</dbReference>
<dbReference type="AlphaFoldDB" id="A0A8T0JCI8"/>
<dbReference type="Pfam" id="PF03000">
    <property type="entry name" value="NPH3"/>
    <property type="match status" value="1"/>
</dbReference>
<dbReference type="PROSITE" id="PS51649">
    <property type="entry name" value="NPH3"/>
    <property type="match status" value="1"/>
</dbReference>